<dbReference type="PANTHER" id="PTHR24242:SF359">
    <property type="entry name" value="ODORANT RECEPTOR-RELATED"/>
    <property type="match status" value="1"/>
</dbReference>
<evidence type="ECO:0000256" key="11">
    <source>
        <dbReference type="ARBA" id="ARBA00023180"/>
    </source>
</evidence>
<dbReference type="Proteomes" id="UP000472273">
    <property type="component" value="Unplaced"/>
</dbReference>
<feature type="transmembrane region" description="Helical" evidence="14">
    <location>
        <begin position="211"/>
        <end position="232"/>
    </location>
</feature>
<protein>
    <recommendedName>
        <fullName evidence="14">Olfactory receptor</fullName>
    </recommendedName>
</protein>
<evidence type="ECO:0000256" key="7">
    <source>
        <dbReference type="ARBA" id="ARBA00023040"/>
    </source>
</evidence>
<dbReference type="InterPro" id="IPR000725">
    <property type="entry name" value="Olfact_rcpt"/>
</dbReference>
<keyword evidence="9" id="KW-1015">Disulfide bond</keyword>
<dbReference type="RefSeq" id="XP_026582086.1">
    <property type="nucleotide sequence ID" value="XM_026726301.1"/>
</dbReference>
<feature type="domain" description="G-protein coupled receptors family 1 profile" evidence="15">
    <location>
        <begin position="47"/>
        <end position="296"/>
    </location>
</feature>
<dbReference type="PANTHER" id="PTHR24242">
    <property type="entry name" value="G-PROTEIN COUPLED RECEPTOR"/>
    <property type="match status" value="1"/>
</dbReference>
<dbReference type="Pfam" id="PF13853">
    <property type="entry name" value="7tm_4"/>
    <property type="match status" value="1"/>
</dbReference>
<dbReference type="SUPFAM" id="SSF81321">
    <property type="entry name" value="Family A G protein-coupled receptor-like"/>
    <property type="match status" value="1"/>
</dbReference>
<keyword evidence="8 14" id="KW-0472">Membrane</keyword>
<dbReference type="PROSITE" id="PS00237">
    <property type="entry name" value="G_PROTEIN_RECEP_F1_1"/>
    <property type="match status" value="1"/>
</dbReference>
<keyword evidence="17" id="KW-1185">Reference proteome</keyword>
<evidence type="ECO:0000256" key="12">
    <source>
        <dbReference type="ARBA" id="ARBA00023224"/>
    </source>
</evidence>
<accession>A0A670ZCZ7</accession>
<keyword evidence="3 14" id="KW-0716">Sensory transduction</keyword>
<dbReference type="PRINTS" id="PR00237">
    <property type="entry name" value="GPCRRHODOPSN"/>
</dbReference>
<evidence type="ECO:0000259" key="15">
    <source>
        <dbReference type="PROSITE" id="PS50262"/>
    </source>
</evidence>
<feature type="transmembrane region" description="Helical" evidence="14">
    <location>
        <begin position="32"/>
        <end position="54"/>
    </location>
</feature>
<dbReference type="Gene3D" id="1.20.1070.10">
    <property type="entry name" value="Rhodopsin 7-helix transmembrane proteins"/>
    <property type="match status" value="1"/>
</dbReference>
<feature type="transmembrane region" description="Helical" evidence="14">
    <location>
        <begin position="147"/>
        <end position="169"/>
    </location>
</feature>
<dbReference type="InterPro" id="IPR017452">
    <property type="entry name" value="GPCR_Rhodpsn_7TM"/>
</dbReference>
<evidence type="ECO:0000313" key="16">
    <source>
        <dbReference type="Ensembl" id="ENSPTXP00000019733.1"/>
    </source>
</evidence>
<dbReference type="AlphaFoldDB" id="A0A670ZCZ7"/>
<dbReference type="GO" id="GO:0004930">
    <property type="term" value="F:G protein-coupled receptor activity"/>
    <property type="evidence" value="ECO:0007669"/>
    <property type="project" value="UniProtKB-KW"/>
</dbReference>
<keyword evidence="2 14" id="KW-1003">Cell membrane</keyword>
<reference evidence="16" key="1">
    <citation type="submission" date="2025-08" db="UniProtKB">
        <authorList>
            <consortium name="Ensembl"/>
        </authorList>
    </citation>
    <scope>IDENTIFICATION</scope>
</reference>
<keyword evidence="7 13" id="KW-0297">G-protein coupled receptor</keyword>
<dbReference type="InterPro" id="IPR000276">
    <property type="entry name" value="GPCR_Rhodpsn"/>
</dbReference>
<keyword evidence="12 13" id="KW-0807">Transducer</keyword>
<feature type="transmembrane region" description="Helical" evidence="14">
    <location>
        <begin position="104"/>
        <end position="126"/>
    </location>
</feature>
<reference evidence="16" key="2">
    <citation type="submission" date="2025-09" db="UniProtKB">
        <authorList>
            <consortium name="Ensembl"/>
        </authorList>
    </citation>
    <scope>IDENTIFICATION</scope>
</reference>
<dbReference type="PRINTS" id="PR00245">
    <property type="entry name" value="OLFACTORYR"/>
</dbReference>
<evidence type="ECO:0000313" key="17">
    <source>
        <dbReference type="Proteomes" id="UP000472273"/>
    </source>
</evidence>
<evidence type="ECO:0000256" key="8">
    <source>
        <dbReference type="ARBA" id="ARBA00023136"/>
    </source>
</evidence>
<evidence type="ECO:0000256" key="14">
    <source>
        <dbReference type="RuleBase" id="RU363047"/>
    </source>
</evidence>
<dbReference type="FunFam" id="1.20.1070.10:FF:000010">
    <property type="entry name" value="Olfactory receptor"/>
    <property type="match status" value="1"/>
</dbReference>
<feature type="transmembrane region" description="Helical" evidence="14">
    <location>
        <begin position="66"/>
        <end position="84"/>
    </location>
</feature>
<keyword evidence="5 14" id="KW-0552">Olfaction</keyword>
<evidence type="ECO:0000256" key="3">
    <source>
        <dbReference type="ARBA" id="ARBA00022606"/>
    </source>
</evidence>
<evidence type="ECO:0000256" key="2">
    <source>
        <dbReference type="ARBA" id="ARBA00022475"/>
    </source>
</evidence>
<feature type="transmembrane region" description="Helical" evidence="14">
    <location>
        <begin position="244"/>
        <end position="267"/>
    </location>
</feature>
<keyword evidence="10 13" id="KW-0675">Receptor</keyword>
<gene>
    <name evidence="16" type="primary">LOC113454994</name>
</gene>
<dbReference type="Ensembl" id="ENSPTXT00000020334.1">
    <property type="protein sequence ID" value="ENSPTXP00000019733.1"/>
    <property type="gene ID" value="ENSPTXG00000013655.1"/>
</dbReference>
<dbReference type="PROSITE" id="PS50262">
    <property type="entry name" value="G_PROTEIN_RECEP_F1_2"/>
    <property type="match status" value="1"/>
</dbReference>
<evidence type="ECO:0000256" key="1">
    <source>
        <dbReference type="ARBA" id="ARBA00004651"/>
    </source>
</evidence>
<dbReference type="GO" id="GO:0005886">
    <property type="term" value="C:plasma membrane"/>
    <property type="evidence" value="ECO:0007669"/>
    <property type="project" value="UniProtKB-SubCell"/>
</dbReference>
<evidence type="ECO:0000256" key="5">
    <source>
        <dbReference type="ARBA" id="ARBA00022725"/>
    </source>
</evidence>
<evidence type="ECO:0000256" key="10">
    <source>
        <dbReference type="ARBA" id="ARBA00023170"/>
    </source>
</evidence>
<organism evidence="16 17">
    <name type="scientific">Pseudonaja textilis</name>
    <name type="common">Eastern brown snake</name>
    <dbReference type="NCBI Taxonomy" id="8673"/>
    <lineage>
        <taxon>Eukaryota</taxon>
        <taxon>Metazoa</taxon>
        <taxon>Chordata</taxon>
        <taxon>Craniata</taxon>
        <taxon>Vertebrata</taxon>
        <taxon>Euteleostomi</taxon>
        <taxon>Lepidosauria</taxon>
        <taxon>Squamata</taxon>
        <taxon>Bifurcata</taxon>
        <taxon>Unidentata</taxon>
        <taxon>Episquamata</taxon>
        <taxon>Toxicofera</taxon>
        <taxon>Serpentes</taxon>
        <taxon>Colubroidea</taxon>
        <taxon>Elapidae</taxon>
        <taxon>Hydrophiinae</taxon>
        <taxon>Pseudonaja</taxon>
    </lineage>
</organism>
<keyword evidence="6 14" id="KW-1133">Transmembrane helix</keyword>
<comment type="subcellular location">
    <subcellularLocation>
        <location evidence="1 14">Cell membrane</location>
        <topology evidence="1 14">Multi-pass membrane protein</topology>
    </subcellularLocation>
</comment>
<dbReference type="GO" id="GO:0004984">
    <property type="term" value="F:olfactory receptor activity"/>
    <property type="evidence" value="ECO:0007669"/>
    <property type="project" value="InterPro"/>
</dbReference>
<dbReference type="OMA" id="VMEKHLH"/>
<evidence type="ECO:0000256" key="13">
    <source>
        <dbReference type="RuleBase" id="RU000688"/>
    </source>
</evidence>
<sequence>MLLEKSSEWQNTSRIKEFILLGFGNTKNINPLLFILFLTIYTVTLSGNLLIITLVMMEKHLHTPMYFFLSNLSYLEICYTTVIIPKMLGTFLSGKRSISFWGCILQMHFFCTLGATECYLLAAMSYDRYLAICRPFHYVLIMNNKTCILLVTISWINGSFLITILTSLLTQLTFCNRYKIDHFFCDFTPLVRLSCSDTWMIESVALMTSTVGLLSTFFITVSFYALIIRAILKIPSLDGKKKAFSTCSSHLTVVSIFYGSLMFVYILPTTGKFEDMKKGFSFVYTVLTPIVNPFIYSLRNKDIKEILRKEFFKFGTFSDYH</sequence>
<keyword evidence="11" id="KW-0325">Glycoprotein</keyword>
<dbReference type="CDD" id="cd15911">
    <property type="entry name" value="7tmA_OR11A-like"/>
    <property type="match status" value="1"/>
</dbReference>
<dbReference type="OrthoDB" id="9444602at2759"/>
<feature type="transmembrane region" description="Helical" evidence="14">
    <location>
        <begin position="279"/>
        <end position="298"/>
    </location>
</feature>
<keyword evidence="4 13" id="KW-0812">Transmembrane</keyword>
<name>A0A670ZCZ7_PSETE</name>
<dbReference type="GeneID" id="113454994"/>
<proteinExistence type="inferred from homology"/>
<evidence type="ECO:0000256" key="6">
    <source>
        <dbReference type="ARBA" id="ARBA00022989"/>
    </source>
</evidence>
<dbReference type="InterPro" id="IPR050939">
    <property type="entry name" value="Olfactory_GPCR1"/>
</dbReference>
<evidence type="ECO:0000256" key="4">
    <source>
        <dbReference type="ARBA" id="ARBA00022692"/>
    </source>
</evidence>
<dbReference type="GeneTree" id="ENSGT01150000286948"/>
<dbReference type="KEGG" id="ptex:113454994"/>
<comment type="similarity">
    <text evidence="13">Belongs to the G-protein coupled receptor 1 family.</text>
</comment>
<evidence type="ECO:0000256" key="9">
    <source>
        <dbReference type="ARBA" id="ARBA00023157"/>
    </source>
</evidence>